<feature type="domain" description="SAM" evidence="1">
    <location>
        <begin position="136"/>
        <end position="199"/>
    </location>
</feature>
<comment type="caution">
    <text evidence="2">The sequence shown here is derived from an EMBL/GenBank/DDBJ whole genome shotgun (WGS) entry which is preliminary data.</text>
</comment>
<name>A0A8K0P5M0_LADFU</name>
<reference evidence="2" key="1">
    <citation type="submission" date="2013-04" db="EMBL/GenBank/DDBJ databases">
        <authorList>
            <person name="Qu J."/>
            <person name="Murali S.C."/>
            <person name="Bandaranaike D."/>
            <person name="Bellair M."/>
            <person name="Blankenburg K."/>
            <person name="Chao H."/>
            <person name="Dinh H."/>
            <person name="Doddapaneni H."/>
            <person name="Downs B."/>
            <person name="Dugan-Rocha S."/>
            <person name="Elkadiri S."/>
            <person name="Gnanaolivu R.D."/>
            <person name="Hernandez B."/>
            <person name="Javaid M."/>
            <person name="Jayaseelan J.C."/>
            <person name="Lee S."/>
            <person name="Li M."/>
            <person name="Ming W."/>
            <person name="Munidasa M."/>
            <person name="Muniz J."/>
            <person name="Nguyen L."/>
            <person name="Ongeri F."/>
            <person name="Osuji N."/>
            <person name="Pu L.-L."/>
            <person name="Puazo M."/>
            <person name="Qu C."/>
            <person name="Quiroz J."/>
            <person name="Raj R."/>
            <person name="Weissenberger G."/>
            <person name="Xin Y."/>
            <person name="Zou X."/>
            <person name="Han Y."/>
            <person name="Richards S."/>
            <person name="Worley K."/>
            <person name="Muzny D."/>
            <person name="Gibbs R."/>
        </authorList>
    </citation>
    <scope>NUCLEOTIDE SEQUENCE</scope>
    <source>
        <strain evidence="2">Sampled in the wild</strain>
    </source>
</reference>
<dbReference type="InterPro" id="IPR054474">
    <property type="entry name" value="DGKD_4H"/>
</dbReference>
<protein>
    <recommendedName>
        <fullName evidence="1">SAM domain-containing protein</fullName>
    </recommendedName>
</protein>
<dbReference type="AlphaFoldDB" id="A0A8K0P5M0"/>
<dbReference type="InterPro" id="IPR013761">
    <property type="entry name" value="SAM/pointed_sf"/>
</dbReference>
<dbReference type="InterPro" id="IPR001660">
    <property type="entry name" value="SAM"/>
</dbReference>
<evidence type="ECO:0000259" key="1">
    <source>
        <dbReference type="PROSITE" id="PS50105"/>
    </source>
</evidence>
<dbReference type="Pfam" id="PF22944">
    <property type="entry name" value="DGKD_4H"/>
    <property type="match status" value="1"/>
</dbReference>
<dbReference type="FunFam" id="1.10.150.50:FF:000021">
    <property type="entry name" value="Diacylglycerol kinase"/>
    <property type="match status" value="1"/>
</dbReference>
<dbReference type="PANTHER" id="PTHR46829:SF1">
    <property type="entry name" value="STERILE ALPHA MOTIF DOMAIN-CONTAINING PROTEIN 15"/>
    <property type="match status" value="1"/>
</dbReference>
<dbReference type="SUPFAM" id="SSF47769">
    <property type="entry name" value="SAM/Pointed domain"/>
    <property type="match status" value="1"/>
</dbReference>
<dbReference type="PROSITE" id="PS50105">
    <property type="entry name" value="SAM_DOMAIN"/>
    <property type="match status" value="1"/>
</dbReference>
<dbReference type="Gene3D" id="1.10.150.50">
    <property type="entry name" value="Transcription Factor, Ets-1"/>
    <property type="match status" value="1"/>
</dbReference>
<dbReference type="EMBL" id="KZ308836">
    <property type="protein sequence ID" value="KAG8234666.1"/>
    <property type="molecule type" value="Genomic_DNA"/>
</dbReference>
<accession>A0A8K0P5M0</accession>
<dbReference type="PANTHER" id="PTHR46829">
    <property type="entry name" value="STERILE ALPHA MOTIF DOMAIN-CONTAINING PROTEIN 15"/>
    <property type="match status" value="1"/>
</dbReference>
<dbReference type="Proteomes" id="UP000792457">
    <property type="component" value="Unassembled WGS sequence"/>
</dbReference>
<gene>
    <name evidence="2" type="ORF">J437_LFUL006555</name>
</gene>
<evidence type="ECO:0000313" key="3">
    <source>
        <dbReference type="Proteomes" id="UP000792457"/>
    </source>
</evidence>
<reference evidence="2" key="2">
    <citation type="submission" date="2017-10" db="EMBL/GenBank/DDBJ databases">
        <title>Ladona fulva Genome sequencing and assembly.</title>
        <authorList>
            <person name="Murali S."/>
            <person name="Richards S."/>
            <person name="Bandaranaike D."/>
            <person name="Bellair M."/>
            <person name="Blankenburg K."/>
            <person name="Chao H."/>
            <person name="Dinh H."/>
            <person name="Doddapaneni H."/>
            <person name="Dugan-Rocha S."/>
            <person name="Elkadiri S."/>
            <person name="Gnanaolivu R."/>
            <person name="Hernandez B."/>
            <person name="Skinner E."/>
            <person name="Javaid M."/>
            <person name="Lee S."/>
            <person name="Li M."/>
            <person name="Ming W."/>
            <person name="Munidasa M."/>
            <person name="Muniz J."/>
            <person name="Nguyen L."/>
            <person name="Hughes D."/>
            <person name="Osuji N."/>
            <person name="Pu L.-L."/>
            <person name="Puazo M."/>
            <person name="Qu C."/>
            <person name="Quiroz J."/>
            <person name="Raj R."/>
            <person name="Weissenberger G."/>
            <person name="Xin Y."/>
            <person name="Zou X."/>
            <person name="Han Y."/>
            <person name="Worley K."/>
            <person name="Muzny D."/>
            <person name="Gibbs R."/>
        </authorList>
    </citation>
    <scope>NUCLEOTIDE SEQUENCE</scope>
    <source>
        <strain evidence="2">Sampled in the wild</strain>
    </source>
</reference>
<sequence>MAAATATQLEKVHPGGKIVEGPDLRVQVTELFTSVQQLHEEACSVLREKAHHLSLREDLESKLSSALSSMERELQRCQKDNSGLIHLKPGSKGCDEGKKGVKAPLFWTKLKRGARGGGGGGESCSSQAVSPSFLTWGTEEVSAWLERLQLPEYRSTFERHDIRGKELVALCRRDLKELGVTKVGHVKRILAAVRDLQQGTDASAPTE</sequence>
<organism evidence="2 3">
    <name type="scientific">Ladona fulva</name>
    <name type="common">Scarce chaser dragonfly</name>
    <name type="synonym">Libellula fulva</name>
    <dbReference type="NCBI Taxonomy" id="123851"/>
    <lineage>
        <taxon>Eukaryota</taxon>
        <taxon>Metazoa</taxon>
        <taxon>Ecdysozoa</taxon>
        <taxon>Arthropoda</taxon>
        <taxon>Hexapoda</taxon>
        <taxon>Insecta</taxon>
        <taxon>Pterygota</taxon>
        <taxon>Palaeoptera</taxon>
        <taxon>Odonata</taxon>
        <taxon>Epiprocta</taxon>
        <taxon>Anisoptera</taxon>
        <taxon>Libelluloidea</taxon>
        <taxon>Libellulidae</taxon>
        <taxon>Ladona</taxon>
    </lineage>
</organism>
<evidence type="ECO:0000313" key="2">
    <source>
        <dbReference type="EMBL" id="KAG8234666.1"/>
    </source>
</evidence>
<dbReference type="Pfam" id="PF00536">
    <property type="entry name" value="SAM_1"/>
    <property type="match status" value="1"/>
</dbReference>
<proteinExistence type="predicted"/>
<keyword evidence="3" id="KW-1185">Reference proteome</keyword>
<dbReference type="SMART" id="SM00454">
    <property type="entry name" value="SAM"/>
    <property type="match status" value="1"/>
</dbReference>
<dbReference type="OrthoDB" id="196165at2759"/>